<dbReference type="GO" id="GO:0003723">
    <property type="term" value="F:RNA binding"/>
    <property type="evidence" value="ECO:0007669"/>
    <property type="project" value="TreeGrafter"/>
</dbReference>
<dbReference type="Pfam" id="PF13181">
    <property type="entry name" value="TPR_8"/>
    <property type="match status" value="2"/>
</dbReference>
<dbReference type="RefSeq" id="XP_025770801.1">
    <property type="nucleotide sequence ID" value="XM_025915016.1"/>
</dbReference>
<dbReference type="InterPro" id="IPR019734">
    <property type="entry name" value="TPR_rpt"/>
</dbReference>
<evidence type="ECO:0000313" key="7">
    <source>
        <dbReference type="RefSeq" id="XP_025770801.1"/>
    </source>
</evidence>
<evidence type="ECO:0000256" key="2">
    <source>
        <dbReference type="ARBA" id="ARBA00022803"/>
    </source>
</evidence>
<comment type="similarity">
    <text evidence="3">Belongs to the IFIT family.</text>
</comment>
<name>A0A6P6H5X1_PUMCO</name>
<dbReference type="FunFam" id="1.25.40.10:FF:000032">
    <property type="entry name" value="Interferon-induced protein with tetratricopeptide repeats 5"/>
    <property type="match status" value="1"/>
</dbReference>
<organism evidence="6 7">
    <name type="scientific">Puma concolor</name>
    <name type="common">Mountain lion</name>
    <name type="synonym">Felis concolor</name>
    <dbReference type="NCBI Taxonomy" id="9696"/>
    <lineage>
        <taxon>Eukaryota</taxon>
        <taxon>Metazoa</taxon>
        <taxon>Chordata</taxon>
        <taxon>Craniata</taxon>
        <taxon>Vertebrata</taxon>
        <taxon>Euteleostomi</taxon>
        <taxon>Mammalia</taxon>
        <taxon>Eutheria</taxon>
        <taxon>Laurasiatheria</taxon>
        <taxon>Carnivora</taxon>
        <taxon>Feliformia</taxon>
        <taxon>Felidae</taxon>
        <taxon>Felinae</taxon>
        <taxon>Puma</taxon>
    </lineage>
</organism>
<dbReference type="AlphaFoldDB" id="A0A6P6H5X1"/>
<dbReference type="PROSITE" id="PS50293">
    <property type="entry name" value="TPR_REGION"/>
    <property type="match status" value="1"/>
</dbReference>
<accession>A0A6P6H5X1</accession>
<feature type="repeat" description="TPR" evidence="4">
    <location>
        <begin position="327"/>
        <end position="360"/>
    </location>
</feature>
<dbReference type="KEGG" id="pcoo:112851508"/>
<reference evidence="7" key="1">
    <citation type="submission" date="2025-08" db="UniProtKB">
        <authorList>
            <consortium name="RefSeq"/>
        </authorList>
    </citation>
    <scope>IDENTIFICATION</scope>
    <source>
        <tissue evidence="7">Blood</tissue>
    </source>
</reference>
<sequence length="551" mass="62596">MGTISLIPVQGPRQSAVPSQKLLQGCCAPSNAWTVALLTQGWESLQVPSSELLPPGQPWPGAAHSRGVAGPSDESNGNPIEDSLLQLRCHFTWELLVEDTEMPDLENRILDEIEFLDTKYNAEIGQHTKAEDAFQKVLHMKNINDHLQQEIHYCYGHFQELHKISVDKAITHYLKGLKIRSISRTREKILSALEKLAKRHIHQNVRVVESFSILGLIHKLKGEVSEALVCYEKALRLAADSNAMDVAHILKPQSPGWISEEPTAKQGPAELAAMSKNADEVKGKLLQLRCHFTWELLVEDTEMPDLENRILDEIEFLDTKYNSGIHNLLAYYAAKFYRRKGALDKALQLLKRALRATPSSAFLHHQMGLCYKARMIQIKRAANWQPRGQDRDNVDQMVRLAIAHFQFALEQKPTFDVAYIHLAGMYIEAGNHRKAEDIYQKLLCLTSLDEEKQQKVHFHYGQFQEFQKKSEVNAIIHYLKALKTEKVSLTRDKCINSLEKLTLRRLSRNASDVESLSILGFIYKVKGEMNKALEYYEQALRLAVDSGNSGT</sequence>
<dbReference type="Gene3D" id="1.25.40.10">
    <property type="entry name" value="Tetratricopeptide repeat domain"/>
    <property type="match status" value="2"/>
</dbReference>
<dbReference type="GO" id="GO:0051607">
    <property type="term" value="P:defense response to virus"/>
    <property type="evidence" value="ECO:0007669"/>
    <property type="project" value="TreeGrafter"/>
</dbReference>
<dbReference type="GO" id="GO:0005829">
    <property type="term" value="C:cytosol"/>
    <property type="evidence" value="ECO:0007669"/>
    <property type="project" value="TreeGrafter"/>
</dbReference>
<dbReference type="Pfam" id="PF13176">
    <property type="entry name" value="TPR_7"/>
    <property type="match status" value="1"/>
</dbReference>
<feature type="repeat" description="TPR" evidence="4">
    <location>
        <begin position="513"/>
        <end position="546"/>
    </location>
</feature>
<keyword evidence="1" id="KW-0677">Repeat</keyword>
<protein>
    <submittedName>
        <fullName evidence="7">Interferon-induced protein with tetratricopeptide repeats 1-like</fullName>
    </submittedName>
</protein>
<gene>
    <name evidence="7" type="primary">LOC112851508</name>
</gene>
<dbReference type="Pfam" id="PF13432">
    <property type="entry name" value="TPR_16"/>
    <property type="match status" value="1"/>
</dbReference>
<proteinExistence type="inferred from homology"/>
<keyword evidence="6" id="KW-1185">Reference proteome</keyword>
<feature type="region of interest" description="Disordered" evidence="5">
    <location>
        <begin position="49"/>
        <end position="79"/>
    </location>
</feature>
<evidence type="ECO:0000256" key="4">
    <source>
        <dbReference type="PROSITE-ProRule" id="PRU00339"/>
    </source>
</evidence>
<evidence type="ECO:0000256" key="3">
    <source>
        <dbReference type="ARBA" id="ARBA00038336"/>
    </source>
</evidence>
<feature type="repeat" description="TPR" evidence="4">
    <location>
        <begin position="208"/>
        <end position="241"/>
    </location>
</feature>
<keyword evidence="2 4" id="KW-0802">TPR repeat</keyword>
<dbReference type="InterPro" id="IPR011990">
    <property type="entry name" value="TPR-like_helical_dom_sf"/>
</dbReference>
<dbReference type="GeneID" id="112851508"/>
<dbReference type="PANTHER" id="PTHR10271:SF16">
    <property type="entry name" value="INTERFERON-INDUCED PROTEIN WITH TETRATRICOPEPTIDE REPEATS 1B"/>
    <property type="match status" value="1"/>
</dbReference>
<evidence type="ECO:0000313" key="6">
    <source>
        <dbReference type="Proteomes" id="UP000515131"/>
    </source>
</evidence>
<dbReference type="SMART" id="SM00028">
    <property type="entry name" value="TPR"/>
    <property type="match status" value="4"/>
</dbReference>
<dbReference type="SUPFAM" id="SSF48452">
    <property type="entry name" value="TPR-like"/>
    <property type="match status" value="2"/>
</dbReference>
<evidence type="ECO:0000256" key="5">
    <source>
        <dbReference type="SAM" id="MobiDB-lite"/>
    </source>
</evidence>
<dbReference type="Proteomes" id="UP000515131">
    <property type="component" value="Unplaced"/>
</dbReference>
<dbReference type="PROSITE" id="PS50005">
    <property type="entry name" value="TPR"/>
    <property type="match status" value="3"/>
</dbReference>
<dbReference type="PANTHER" id="PTHR10271">
    <property type="entry name" value="INTERFERON-INDUCED PROTEIN WITH TETRATRICOPEPTIDE REPEATS"/>
    <property type="match status" value="1"/>
</dbReference>
<evidence type="ECO:0000256" key="1">
    <source>
        <dbReference type="ARBA" id="ARBA00022737"/>
    </source>
</evidence>